<dbReference type="HAMAP" id="MF_02214">
    <property type="entry name" value="Lipid_II_synth_MurT"/>
    <property type="match status" value="1"/>
</dbReference>
<dbReference type="Pfam" id="PF08353">
    <property type="entry name" value="MurT_C"/>
    <property type="match status" value="1"/>
</dbReference>
<dbReference type="EMBL" id="CAEZYK010000037">
    <property type="protein sequence ID" value="CAB4723205.1"/>
    <property type="molecule type" value="Genomic_DNA"/>
</dbReference>
<sequence>MTSLRTRMAISSGRMAGAVSRLTGRGQGATISGRVMNAIAPNLLRDSAQSQKVVIVSSTNGKTTTTRLLVDALVESDFPIITNATGANLASGIAPVLAGAKQSGLAILEVDERVVSKVIDPLNPVLLVLGNLSRDQLDRYGEVHAVSAAWRKLFIANPSLAVIANSSDPNIVWAASPGTVTWVALGRSWREDANTCPSCGRLLEWTNDSYDCPIDNGGCGFTQPEAVAHLNFSEDENESATLLIQEKSHELRLALPGKWNLANAALAVVAANSFGVTPKRAIALMATVTNVAGRNMKLPLGDGRNAQVLLAKNPAGWTEVLQYLSPRSTQVVVAVNARVADGKDTSWLYDVPYQLLRGHPVAAAGERCLDVAVRLNAEDLNPIIDSDPIAAARRLKGDDITIVASYTQFSALYDKYRKSKL</sequence>
<dbReference type="GO" id="GO:0016881">
    <property type="term" value="F:acid-amino acid ligase activity"/>
    <property type="evidence" value="ECO:0007669"/>
    <property type="project" value="InterPro"/>
</dbReference>
<dbReference type="PANTHER" id="PTHR23135:SF7">
    <property type="entry name" value="LIPID II ISOGLUTAMINYL SYNTHASE (GLUTAMINE-HYDROLYZING) SUBUNIT MURT"/>
    <property type="match status" value="1"/>
</dbReference>
<dbReference type="InterPro" id="IPR013221">
    <property type="entry name" value="Mur_ligase_cen"/>
</dbReference>
<evidence type="ECO:0000259" key="1">
    <source>
        <dbReference type="Pfam" id="PF08245"/>
    </source>
</evidence>
<accession>A0A6J6RLN9</accession>
<evidence type="ECO:0000313" key="3">
    <source>
        <dbReference type="EMBL" id="CAB4723205.1"/>
    </source>
</evidence>
<dbReference type="InterPro" id="IPR043703">
    <property type="entry name" value="Lipid_II_synth_MurT"/>
</dbReference>
<dbReference type="PANTHER" id="PTHR23135">
    <property type="entry name" value="MUR LIGASE FAMILY MEMBER"/>
    <property type="match status" value="1"/>
</dbReference>
<dbReference type="GO" id="GO:0005524">
    <property type="term" value="F:ATP binding"/>
    <property type="evidence" value="ECO:0007669"/>
    <property type="project" value="InterPro"/>
</dbReference>
<proteinExistence type="inferred from homology"/>
<dbReference type="AlphaFoldDB" id="A0A6J6RLN9"/>
<evidence type="ECO:0000259" key="2">
    <source>
        <dbReference type="Pfam" id="PF08353"/>
    </source>
</evidence>
<protein>
    <submittedName>
        <fullName evidence="3">Unannotated protein</fullName>
    </submittedName>
</protein>
<dbReference type="GO" id="GO:0009252">
    <property type="term" value="P:peptidoglycan biosynthetic process"/>
    <property type="evidence" value="ECO:0007669"/>
    <property type="project" value="InterPro"/>
</dbReference>
<name>A0A6J6RLN9_9ZZZZ</name>
<gene>
    <name evidence="3" type="ORF">UFOPK2683_00789</name>
</gene>
<feature type="domain" description="Lipid II isoglutaminyl synthase (glutamine-hydrolyzing) subunit MurT C-terminal" evidence="2">
    <location>
        <begin position="310"/>
        <end position="408"/>
    </location>
</feature>
<reference evidence="3" key="1">
    <citation type="submission" date="2020-05" db="EMBL/GenBank/DDBJ databases">
        <authorList>
            <person name="Chiriac C."/>
            <person name="Salcher M."/>
            <person name="Ghai R."/>
            <person name="Kavagutti S V."/>
        </authorList>
    </citation>
    <scope>NUCLEOTIDE SEQUENCE</scope>
</reference>
<dbReference type="InterPro" id="IPR036565">
    <property type="entry name" value="Mur-like_cat_sf"/>
</dbReference>
<dbReference type="InterPro" id="IPR013564">
    <property type="entry name" value="MurT_C"/>
</dbReference>
<dbReference type="SUPFAM" id="SSF53623">
    <property type="entry name" value="MurD-like peptide ligases, catalytic domain"/>
    <property type="match status" value="1"/>
</dbReference>
<dbReference type="Gene3D" id="3.40.1190.10">
    <property type="entry name" value="Mur-like, catalytic domain"/>
    <property type="match status" value="1"/>
</dbReference>
<organism evidence="3">
    <name type="scientific">freshwater metagenome</name>
    <dbReference type="NCBI Taxonomy" id="449393"/>
    <lineage>
        <taxon>unclassified sequences</taxon>
        <taxon>metagenomes</taxon>
        <taxon>ecological metagenomes</taxon>
    </lineage>
</organism>
<feature type="domain" description="Mur ligase central" evidence="1">
    <location>
        <begin position="59"/>
        <end position="169"/>
    </location>
</feature>
<dbReference type="Pfam" id="PF08245">
    <property type="entry name" value="Mur_ligase_M"/>
    <property type="match status" value="1"/>
</dbReference>